<accession>X6NEB8</accession>
<protein>
    <submittedName>
        <fullName evidence="2">Uncharacterized protein</fullName>
    </submittedName>
</protein>
<keyword evidence="1" id="KW-0812">Transmembrane</keyword>
<dbReference type="Proteomes" id="UP000023152">
    <property type="component" value="Unassembled WGS sequence"/>
</dbReference>
<name>X6NEB8_RETFI</name>
<keyword evidence="1" id="KW-0472">Membrane</keyword>
<feature type="transmembrane region" description="Helical" evidence="1">
    <location>
        <begin position="19"/>
        <end position="35"/>
    </location>
</feature>
<keyword evidence="1" id="KW-1133">Transmembrane helix</keyword>
<dbReference type="AlphaFoldDB" id="X6NEB8"/>
<gene>
    <name evidence="2" type="ORF">RFI_12845</name>
</gene>
<dbReference type="EMBL" id="ASPP01009302">
    <property type="protein sequence ID" value="ETO24311.1"/>
    <property type="molecule type" value="Genomic_DNA"/>
</dbReference>
<evidence type="ECO:0000313" key="2">
    <source>
        <dbReference type="EMBL" id="ETO24311.1"/>
    </source>
</evidence>
<evidence type="ECO:0000313" key="3">
    <source>
        <dbReference type="Proteomes" id="UP000023152"/>
    </source>
</evidence>
<proteinExistence type="predicted"/>
<evidence type="ECO:0000256" key="1">
    <source>
        <dbReference type="SAM" id="Phobius"/>
    </source>
</evidence>
<reference evidence="2 3" key="1">
    <citation type="journal article" date="2013" name="Curr. Biol.">
        <title>The Genome of the Foraminiferan Reticulomyxa filosa.</title>
        <authorList>
            <person name="Glockner G."/>
            <person name="Hulsmann N."/>
            <person name="Schleicher M."/>
            <person name="Noegel A.A."/>
            <person name="Eichinger L."/>
            <person name="Gallinger C."/>
            <person name="Pawlowski J."/>
            <person name="Sierra R."/>
            <person name="Euteneuer U."/>
            <person name="Pillet L."/>
            <person name="Moustafa A."/>
            <person name="Platzer M."/>
            <person name="Groth M."/>
            <person name="Szafranski K."/>
            <person name="Schliwa M."/>
        </authorList>
    </citation>
    <scope>NUCLEOTIDE SEQUENCE [LARGE SCALE GENOMIC DNA]</scope>
</reference>
<organism evidence="2 3">
    <name type="scientific">Reticulomyxa filosa</name>
    <dbReference type="NCBI Taxonomy" id="46433"/>
    <lineage>
        <taxon>Eukaryota</taxon>
        <taxon>Sar</taxon>
        <taxon>Rhizaria</taxon>
        <taxon>Retaria</taxon>
        <taxon>Foraminifera</taxon>
        <taxon>Monothalamids</taxon>
        <taxon>Reticulomyxidae</taxon>
        <taxon>Reticulomyxa</taxon>
    </lineage>
</organism>
<sequence length="560" mass="63123">MVKEATEQKQDTMLYETEIGNLLTLFAICIFGLFVKKYLCKMLFCPLSASETRGSTATHCHLALAFVKKLLNDKWYHKHLSYFESKDAISLLLGAMSEIAVLLDLLPFEKQNENANGQLSIDPKLTRIFEVISTLVHSTDTKSKTKTVVLFDKAVVIGFIEKSLQQKNVTKGVSFIQKAEHANAIIELSDENCCCFVSTAAVFNEIVQKPDIPSIKTFLESIVRLICFDTSVFESIKDSVVTLDKQSIHVVVFKSSVDLTFIEELVKFDSAESDFVEVQLSRCFSQKIALICTNNPHTWIPESLIRALGYCNIVLFKRALTAETLIISPNTCVILCNLSLTSAPQTRDDIQNLIGRVFRCYYQYVNCHVLLCTNSSSPNYAGKHEFFHKVIVKLMANLSNVFKDFNVKIHTVFYPLQFVPSIICDLIQSEYPTTQMIAKPQSQQCADDNLTTLDTTQMSVDNSNLEISINTFLTEFETNDEVFLCAFPSINVFVAQMILQRTSARVCVKIFLCCSVLVTKSAYEYNKLIGRSGTTSSRLSANVSFNKTYYFGLLCFQKIM</sequence>
<keyword evidence="3" id="KW-1185">Reference proteome</keyword>
<comment type="caution">
    <text evidence="2">The sequence shown here is derived from an EMBL/GenBank/DDBJ whole genome shotgun (WGS) entry which is preliminary data.</text>
</comment>